<comment type="caution">
    <text evidence="1">The sequence shown here is derived from an EMBL/GenBank/DDBJ whole genome shotgun (WGS) entry which is preliminary data.</text>
</comment>
<accession>A0A852YXU1</accession>
<name>A0A852YXU1_9ACTN</name>
<keyword evidence="2" id="KW-1185">Reference proteome</keyword>
<evidence type="ECO:0000313" key="2">
    <source>
        <dbReference type="Proteomes" id="UP000548304"/>
    </source>
</evidence>
<evidence type="ECO:0008006" key="3">
    <source>
        <dbReference type="Google" id="ProtNLM"/>
    </source>
</evidence>
<organism evidence="1 2">
    <name type="scientific">Actinopolyspora biskrensis</name>
    <dbReference type="NCBI Taxonomy" id="1470178"/>
    <lineage>
        <taxon>Bacteria</taxon>
        <taxon>Bacillati</taxon>
        <taxon>Actinomycetota</taxon>
        <taxon>Actinomycetes</taxon>
        <taxon>Actinopolysporales</taxon>
        <taxon>Actinopolysporaceae</taxon>
        <taxon>Actinopolyspora</taxon>
    </lineage>
</organism>
<protein>
    <recommendedName>
        <fullName evidence="3">DUF2993 domain-containing protein</fullName>
    </recommendedName>
</protein>
<gene>
    <name evidence="1" type="ORF">FHR84_002155</name>
</gene>
<reference evidence="1 2" key="1">
    <citation type="submission" date="2020-07" db="EMBL/GenBank/DDBJ databases">
        <title>Genomic Encyclopedia of Type Strains, Phase III (KMG-III): the genomes of soil and plant-associated and newly described type strains.</title>
        <authorList>
            <person name="Whitman W."/>
        </authorList>
    </citation>
    <scope>NUCLEOTIDE SEQUENCE [LARGE SCALE GENOMIC DNA]</scope>
    <source>
        <strain evidence="1 2">CECT 8576</strain>
    </source>
</reference>
<dbReference type="Proteomes" id="UP000548304">
    <property type="component" value="Unassembled WGS sequence"/>
</dbReference>
<dbReference type="InterPro" id="IPR021373">
    <property type="entry name" value="DUF2993"/>
</dbReference>
<evidence type="ECO:0000313" key="1">
    <source>
        <dbReference type="EMBL" id="NYH78830.1"/>
    </source>
</evidence>
<proteinExistence type="predicted"/>
<dbReference type="EMBL" id="JACBYW010000003">
    <property type="protein sequence ID" value="NYH78830.1"/>
    <property type="molecule type" value="Genomic_DNA"/>
</dbReference>
<sequence length="264" mass="27754">MKRALPGKKLVITLVVLIGLLLAADFGTAAVAENQVSKKMGDKLGLARDPAVRINGFPFLTQAIRGDFRDVRLRAPGVDMGPVEDVDLQADLHHARVSTFAMLNGDSSRIDVDEVVGRLRLDDASLGGVLPVDDLRIAPAGDSAGGTANSSDSSGRASTGVRLEGTVDIAGSTNKVAVTGQLVLNDEGGIRIEPRELDLDNSRVGSVDLASRFEQAILRRFTTTLDPGMLPFTVRPTALHVEPGALVLEGTARNVTVNGDGTVN</sequence>
<dbReference type="RefSeq" id="WP_179535270.1">
    <property type="nucleotide sequence ID" value="NZ_JACBYW010000003.1"/>
</dbReference>
<dbReference type="Pfam" id="PF11209">
    <property type="entry name" value="LmeA"/>
    <property type="match status" value="1"/>
</dbReference>
<dbReference type="AlphaFoldDB" id="A0A852YXU1"/>